<reference evidence="8 9" key="1">
    <citation type="submission" date="2019-06" db="EMBL/GenBank/DDBJ databases">
        <title>Wine fermentation using esterase from Monascus purpureus.</title>
        <authorList>
            <person name="Geng C."/>
            <person name="Zhang Y."/>
        </authorList>
    </citation>
    <scope>NUCLEOTIDE SEQUENCE [LARGE SCALE GENOMIC DNA]</scope>
    <source>
        <strain evidence="8">HQ1</strain>
    </source>
</reference>
<feature type="signal peptide" evidence="6">
    <location>
        <begin position="1"/>
        <end position="23"/>
    </location>
</feature>
<evidence type="ECO:0000256" key="5">
    <source>
        <dbReference type="SAM" id="Coils"/>
    </source>
</evidence>
<dbReference type="InterPro" id="IPR039794">
    <property type="entry name" value="Gtb1-like"/>
</dbReference>
<dbReference type="InterPro" id="IPR009011">
    <property type="entry name" value="Man6P_isomerase_rcpt-bd_dom_sf"/>
</dbReference>
<feature type="domain" description="MRH" evidence="7">
    <location>
        <begin position="442"/>
        <end position="554"/>
    </location>
</feature>
<dbReference type="Proteomes" id="UP000319663">
    <property type="component" value="Unassembled WGS sequence"/>
</dbReference>
<sequence length="569" mass="63017">MVLLQNSLLPLSVAACLTVLTAAKDDGAARPRGVGPEFAKFYKDTTTFSCISHPAVRIPFSAVNDDFCDCPDGSDEPGTSSCSYISRYSSLTVADRPGNSELELAAALPGFYCKNKGHRPSYLPFQRINDGVCDYDLCCDGSDEWARVGGIKCENRCKEVGKQWRKQEEERHRSMTAALKNKKELLVDAGRQQKEVSDRIRDLEVELKSQELKVNGLEKDLEGLQKQDRKDASKRKKKGKLSAFAQVAKERVEELRNAAMEIRKERDEIRARVKELEDILSKFKEEYNPNFNDEGVKRAVRSWEEYAARQSTEGTEVAARERDLDAISTEDSENSGINWAQWEAEDESEGDSPSKLTACLPSPIAKFVEDKMHLIKGLLEENGILAPEAGDTSSESQAVVEARNALASSQGTLRELQNNLKNHKEDLEKDYGPASIFRALKDKCVSKDSGEYVYEHCFLSKTKQNPKKGGASALMGNFVGFGTVGVDEVDESGEIVPVAKMTLEYANGQKCWNGPTRSTTVILECGEKDEIVKVMEDAKCVYSMIVNTPAVCEGGEAEGNVAPRQKDEL</sequence>
<dbReference type="InterPro" id="IPR044865">
    <property type="entry name" value="MRH_dom"/>
</dbReference>
<evidence type="ECO:0000256" key="2">
    <source>
        <dbReference type="ARBA" id="ARBA00022729"/>
    </source>
</evidence>
<evidence type="ECO:0000313" key="8">
    <source>
        <dbReference type="EMBL" id="TQB77469.1"/>
    </source>
</evidence>
<gene>
    <name evidence="8" type="ORF">MPDQ_000009</name>
</gene>
<dbReference type="Pfam" id="PF12999">
    <property type="entry name" value="PRKCSH-like"/>
    <property type="match status" value="2"/>
</dbReference>
<dbReference type="AlphaFoldDB" id="A0A507R3K4"/>
<feature type="coiled-coil region" evidence="5">
    <location>
        <begin position="165"/>
        <end position="286"/>
    </location>
</feature>
<dbReference type="EMBL" id="VIFY01000001">
    <property type="protein sequence ID" value="TQB77469.1"/>
    <property type="molecule type" value="Genomic_DNA"/>
</dbReference>
<evidence type="ECO:0000259" key="7">
    <source>
        <dbReference type="PROSITE" id="PS51914"/>
    </source>
</evidence>
<dbReference type="GO" id="GO:0006491">
    <property type="term" value="P:N-glycan processing"/>
    <property type="evidence" value="ECO:0007669"/>
    <property type="project" value="TreeGrafter"/>
</dbReference>
<dbReference type="InterPro" id="IPR036607">
    <property type="entry name" value="PRKCSH"/>
</dbReference>
<feature type="coiled-coil region" evidence="5">
    <location>
        <begin position="399"/>
        <end position="426"/>
    </location>
</feature>
<evidence type="ECO:0000256" key="3">
    <source>
        <dbReference type="ARBA" id="ARBA00022824"/>
    </source>
</evidence>
<dbReference type="Pfam" id="PF13015">
    <property type="entry name" value="PRKCSH_1"/>
    <property type="match status" value="1"/>
</dbReference>
<dbReference type="PROSITE" id="PS51914">
    <property type="entry name" value="MRH"/>
    <property type="match status" value="1"/>
</dbReference>
<dbReference type="GO" id="GO:0017177">
    <property type="term" value="C:glucosidase II complex"/>
    <property type="evidence" value="ECO:0007669"/>
    <property type="project" value="TreeGrafter"/>
</dbReference>
<name>A0A507R3K4_MONPU</name>
<comment type="caution">
    <text evidence="8">The sequence shown here is derived from an EMBL/GenBank/DDBJ whole genome shotgun (WGS) entry which is preliminary data.</text>
</comment>
<keyword evidence="9" id="KW-1185">Reference proteome</keyword>
<evidence type="ECO:0000256" key="4">
    <source>
        <dbReference type="ARBA" id="ARBA00023157"/>
    </source>
</evidence>
<keyword evidence="2 6" id="KW-0732">Signal</keyword>
<keyword evidence="4" id="KW-1015">Disulfide bond</keyword>
<keyword evidence="5" id="KW-0175">Coiled coil</keyword>
<proteinExistence type="predicted"/>
<organism evidence="8 9">
    <name type="scientific">Monascus purpureus</name>
    <name type="common">Red mold</name>
    <name type="synonym">Monascus anka</name>
    <dbReference type="NCBI Taxonomy" id="5098"/>
    <lineage>
        <taxon>Eukaryota</taxon>
        <taxon>Fungi</taxon>
        <taxon>Dikarya</taxon>
        <taxon>Ascomycota</taxon>
        <taxon>Pezizomycotina</taxon>
        <taxon>Eurotiomycetes</taxon>
        <taxon>Eurotiomycetidae</taxon>
        <taxon>Eurotiales</taxon>
        <taxon>Aspergillaceae</taxon>
        <taxon>Monascus</taxon>
    </lineage>
</organism>
<dbReference type="STRING" id="5098.A0A507R3K4"/>
<dbReference type="Gene3D" id="2.70.130.10">
    <property type="entry name" value="Mannose-6-phosphate receptor binding domain"/>
    <property type="match status" value="1"/>
</dbReference>
<evidence type="ECO:0000256" key="1">
    <source>
        <dbReference type="ARBA" id="ARBA00022387"/>
    </source>
</evidence>
<feature type="chain" id="PRO_5021394709" description="Glucosidase 2 subunit beta" evidence="6">
    <location>
        <begin position="24"/>
        <end position="569"/>
    </location>
</feature>
<protein>
    <recommendedName>
        <fullName evidence="1">Glucosidase 2 subunit beta</fullName>
    </recommendedName>
</protein>
<dbReference type="SUPFAM" id="SSF50911">
    <property type="entry name" value="Mannose 6-phosphate receptor domain"/>
    <property type="match status" value="1"/>
</dbReference>
<dbReference type="PANTHER" id="PTHR12630:SF1">
    <property type="entry name" value="GLUCOSIDASE 2 SUBUNIT BETA"/>
    <property type="match status" value="1"/>
</dbReference>
<evidence type="ECO:0000256" key="6">
    <source>
        <dbReference type="SAM" id="SignalP"/>
    </source>
</evidence>
<dbReference type="PANTHER" id="PTHR12630">
    <property type="entry name" value="N-LINKED OLIGOSACCHARIDE PROCESSING"/>
    <property type="match status" value="1"/>
</dbReference>
<dbReference type="OrthoDB" id="28322at2759"/>
<evidence type="ECO:0000313" key="9">
    <source>
        <dbReference type="Proteomes" id="UP000319663"/>
    </source>
</evidence>
<accession>A0A507R3K4</accession>
<keyword evidence="3" id="KW-0256">Endoplasmic reticulum</keyword>
<dbReference type="InterPro" id="IPR028146">
    <property type="entry name" value="PRKCSH_N"/>
</dbReference>